<feature type="transmembrane region" description="Helical" evidence="6">
    <location>
        <begin position="144"/>
        <end position="161"/>
    </location>
</feature>
<keyword evidence="4 6" id="KW-0472">Membrane</keyword>
<feature type="transmembrane region" description="Helical" evidence="6">
    <location>
        <begin position="120"/>
        <end position="138"/>
    </location>
</feature>
<name>A0ABU2NRL0_9ACTN</name>
<keyword evidence="9" id="KW-1185">Reference proteome</keyword>
<evidence type="ECO:0000256" key="6">
    <source>
        <dbReference type="SAM" id="Phobius"/>
    </source>
</evidence>
<dbReference type="Proteomes" id="UP001183414">
    <property type="component" value="Unassembled WGS sequence"/>
</dbReference>
<dbReference type="InterPro" id="IPR007829">
    <property type="entry name" value="TM2"/>
</dbReference>
<protein>
    <submittedName>
        <fullName evidence="8">NINE protein</fullName>
    </submittedName>
</protein>
<proteinExistence type="predicted"/>
<dbReference type="PANTHER" id="PTHR21016">
    <property type="entry name" value="BETA-AMYLOID BINDING PROTEIN-RELATED"/>
    <property type="match status" value="1"/>
</dbReference>
<dbReference type="InterPro" id="IPR050932">
    <property type="entry name" value="TM2D1-3-like"/>
</dbReference>
<evidence type="ECO:0000313" key="8">
    <source>
        <dbReference type="EMBL" id="MDT0379621.1"/>
    </source>
</evidence>
<evidence type="ECO:0000256" key="5">
    <source>
        <dbReference type="SAM" id="MobiDB-lite"/>
    </source>
</evidence>
<gene>
    <name evidence="8" type="ORF">RM572_12680</name>
</gene>
<evidence type="ECO:0000256" key="4">
    <source>
        <dbReference type="ARBA" id="ARBA00023136"/>
    </source>
</evidence>
<accession>A0ABU2NRL0</accession>
<keyword evidence="2 6" id="KW-0812">Transmembrane</keyword>
<evidence type="ECO:0000259" key="7">
    <source>
        <dbReference type="Pfam" id="PF05154"/>
    </source>
</evidence>
<feature type="domain" description="TM2" evidence="7">
    <location>
        <begin position="116"/>
        <end position="164"/>
    </location>
</feature>
<feature type="region of interest" description="Disordered" evidence="5">
    <location>
        <begin position="1"/>
        <end position="87"/>
    </location>
</feature>
<comment type="subcellular location">
    <subcellularLocation>
        <location evidence="1">Membrane</location>
        <topology evidence="1">Multi-pass membrane protein</topology>
    </subcellularLocation>
</comment>
<comment type="caution">
    <text evidence="8">The sequence shown here is derived from an EMBL/GenBank/DDBJ whole genome shotgun (WGS) entry which is preliminary data.</text>
</comment>
<feature type="compositionally biased region" description="Pro residues" evidence="5">
    <location>
        <begin position="24"/>
        <end position="46"/>
    </location>
</feature>
<organism evidence="8 9">
    <name type="scientific">Streptomyces hazeniae</name>
    <dbReference type="NCBI Taxonomy" id="3075538"/>
    <lineage>
        <taxon>Bacteria</taxon>
        <taxon>Bacillati</taxon>
        <taxon>Actinomycetota</taxon>
        <taxon>Actinomycetes</taxon>
        <taxon>Kitasatosporales</taxon>
        <taxon>Streptomycetaceae</taxon>
        <taxon>Streptomyces</taxon>
    </lineage>
</organism>
<feature type="compositionally biased region" description="Low complexity" evidence="5">
    <location>
        <begin position="47"/>
        <end position="81"/>
    </location>
</feature>
<sequence>MSDPHQNPYPEQQPPAGGYGYPQQPSPQPGTPPPGAQPTTPPPYGTQPPYGADPYGQQYGGQQFAGQQYGDPQYGQQFAGQPGYGYPGQPGAMPVPYGYDPAAPYGYDPYGRPYSDKSRIVAGVLTLFAGGLGIGRFYTGHVGIALAQLFTCGGLGFWALIDGIITLTNKDATDSDGRVLRGG</sequence>
<reference evidence="9" key="1">
    <citation type="submission" date="2023-07" db="EMBL/GenBank/DDBJ databases">
        <title>30 novel species of actinomycetes from the DSMZ collection.</title>
        <authorList>
            <person name="Nouioui I."/>
        </authorList>
    </citation>
    <scope>NUCLEOTIDE SEQUENCE [LARGE SCALE GENOMIC DNA]</scope>
    <source>
        <strain evidence="9">DSM 42041</strain>
    </source>
</reference>
<evidence type="ECO:0000256" key="1">
    <source>
        <dbReference type="ARBA" id="ARBA00004141"/>
    </source>
</evidence>
<evidence type="ECO:0000313" key="9">
    <source>
        <dbReference type="Proteomes" id="UP001183414"/>
    </source>
</evidence>
<keyword evidence="3 6" id="KW-1133">Transmembrane helix</keyword>
<dbReference type="RefSeq" id="WP_311673414.1">
    <property type="nucleotide sequence ID" value="NZ_JAVREQ010000009.1"/>
</dbReference>
<evidence type="ECO:0000256" key="3">
    <source>
        <dbReference type="ARBA" id="ARBA00022989"/>
    </source>
</evidence>
<dbReference type="Pfam" id="PF05154">
    <property type="entry name" value="TM2"/>
    <property type="match status" value="1"/>
</dbReference>
<dbReference type="EMBL" id="JAVREQ010000009">
    <property type="protein sequence ID" value="MDT0379621.1"/>
    <property type="molecule type" value="Genomic_DNA"/>
</dbReference>
<dbReference type="PANTHER" id="PTHR21016:SF25">
    <property type="entry name" value="TM2 DOMAIN-CONTAINING PROTEIN DDB_G0277895-RELATED"/>
    <property type="match status" value="1"/>
</dbReference>
<evidence type="ECO:0000256" key="2">
    <source>
        <dbReference type="ARBA" id="ARBA00022692"/>
    </source>
</evidence>